<dbReference type="EC" id="3.1.3.-" evidence="7"/>
<dbReference type="Pfam" id="PF05384">
    <property type="entry name" value="DegS"/>
    <property type="match status" value="1"/>
</dbReference>
<dbReference type="CDD" id="cd16917">
    <property type="entry name" value="HATPase_UhpB-NarQ-NarX-like"/>
    <property type="match status" value="1"/>
</dbReference>
<sequence>MKETRIEEKALDQVIEEMIDNVTNSKDEIFHIGEESRGEFEKIQKDLQETKRQVISLIDEGDKLEQRVRLSRMRLSEVSKYFDQYSESQIREVYEQTHQLQMDLSVKREKEKQLRERRNDLERRLKSLESTVQRAEGLVSKISVVLNYLNEDFRNVSEALEDAKEKQEFGLRIIEAQEEERRKLSREIHDGPAQMLANVMIRSDLVDRTFRERGVDEALAEIKSVKQMVRSALYEVRRIIYDLRPMALDDLGLIPTLKKYLHTVEEYNDNLTVPFTNIGKERRIDSKYEIALFRLVQEAVQNAVKHAEATEILVKVELKGKAAILIIKDNGKGFDTAVKKDESFGLLGMKERVDMLEGELTIDSKIDEGTVVIIQVPLER</sequence>
<comment type="caution">
    <text evidence="10">The sequence shown here is derived from an EMBL/GenBank/DDBJ whole genome shotgun (WGS) entry which is preliminary data.</text>
</comment>
<keyword evidence="6 7" id="KW-0902">Two-component regulatory system</keyword>
<evidence type="ECO:0000256" key="7">
    <source>
        <dbReference type="PIRNR" id="PIRNR003169"/>
    </source>
</evidence>
<feature type="coiled-coil region" evidence="8">
    <location>
        <begin position="40"/>
        <end position="67"/>
    </location>
</feature>
<dbReference type="InterPro" id="IPR003594">
    <property type="entry name" value="HATPase_dom"/>
</dbReference>
<dbReference type="RefSeq" id="WP_062441438.1">
    <property type="nucleotide sequence ID" value="NZ_BMCJ01000002.1"/>
</dbReference>
<keyword evidence="3 7" id="KW-0547">Nucleotide-binding</keyword>
<dbReference type="SMART" id="SM00387">
    <property type="entry name" value="HATPase_c"/>
    <property type="match status" value="1"/>
</dbReference>
<dbReference type="InterPro" id="IPR036890">
    <property type="entry name" value="HATPase_C_sf"/>
</dbReference>
<dbReference type="PANTHER" id="PTHR24421:SF55">
    <property type="entry name" value="SENSOR HISTIDINE KINASE YDFH"/>
    <property type="match status" value="1"/>
</dbReference>
<accession>A0ABQ1NQQ4</accession>
<dbReference type="InterPro" id="IPR016381">
    <property type="entry name" value="Sig_transdc_His_kinase_DegS"/>
</dbReference>
<proteinExistence type="predicted"/>
<feature type="coiled-coil region" evidence="8">
    <location>
        <begin position="104"/>
        <end position="166"/>
    </location>
</feature>
<dbReference type="PIRSF" id="PIRSF003169">
    <property type="entry name" value="STHK_DegS"/>
    <property type="match status" value="1"/>
</dbReference>
<dbReference type="InterPro" id="IPR008595">
    <property type="entry name" value="DegS"/>
</dbReference>
<dbReference type="EC" id="2.7.13.3" evidence="7"/>
<dbReference type="Gene3D" id="3.30.565.10">
    <property type="entry name" value="Histidine kinase-like ATPase, C-terminal domain"/>
    <property type="match status" value="1"/>
</dbReference>
<evidence type="ECO:0000313" key="11">
    <source>
        <dbReference type="Proteomes" id="UP000619534"/>
    </source>
</evidence>
<evidence type="ECO:0000256" key="8">
    <source>
        <dbReference type="SAM" id="Coils"/>
    </source>
</evidence>
<dbReference type="Proteomes" id="UP000619534">
    <property type="component" value="Unassembled WGS sequence"/>
</dbReference>
<feature type="domain" description="Histidine kinase" evidence="9">
    <location>
        <begin position="292"/>
        <end position="380"/>
    </location>
</feature>
<evidence type="ECO:0000256" key="1">
    <source>
        <dbReference type="ARBA" id="ARBA00000085"/>
    </source>
</evidence>
<dbReference type="Pfam" id="PF07730">
    <property type="entry name" value="HisKA_3"/>
    <property type="match status" value="1"/>
</dbReference>
<comment type="subcellular location">
    <subcellularLocation>
        <location evidence="7">Cytoplasm</location>
    </subcellularLocation>
</comment>
<gene>
    <name evidence="10" type="primary">degS</name>
    <name evidence="10" type="ORF">GCM10007216_12060</name>
</gene>
<evidence type="ECO:0000256" key="3">
    <source>
        <dbReference type="ARBA" id="ARBA00022741"/>
    </source>
</evidence>
<organism evidence="10 11">
    <name type="scientific">Thalassobacillus devorans</name>
    <dbReference type="NCBI Taxonomy" id="279813"/>
    <lineage>
        <taxon>Bacteria</taxon>
        <taxon>Bacillati</taxon>
        <taxon>Bacillota</taxon>
        <taxon>Bacilli</taxon>
        <taxon>Bacillales</taxon>
        <taxon>Bacillaceae</taxon>
        <taxon>Thalassobacillus</taxon>
    </lineage>
</organism>
<dbReference type="GO" id="GO:0016301">
    <property type="term" value="F:kinase activity"/>
    <property type="evidence" value="ECO:0007669"/>
    <property type="project" value="UniProtKB-KW"/>
</dbReference>
<dbReference type="EMBL" id="BMCJ01000002">
    <property type="protein sequence ID" value="GGC83068.1"/>
    <property type="molecule type" value="Genomic_DNA"/>
</dbReference>
<keyword evidence="11" id="KW-1185">Reference proteome</keyword>
<keyword evidence="8" id="KW-0175">Coiled coil</keyword>
<comment type="function">
    <text evidence="7">Member of the two-component regulatory system DegS/DegU, which plays an important role in the transition growth phase.</text>
</comment>
<keyword evidence="2 7" id="KW-0808">Transferase</keyword>
<comment type="catalytic activity">
    <reaction evidence="1 7">
        <text>ATP + protein L-histidine = ADP + protein N-phospho-L-histidine.</text>
        <dbReference type="EC" id="2.7.13.3"/>
    </reaction>
</comment>
<keyword evidence="4 7" id="KW-0418">Kinase</keyword>
<dbReference type="Gene3D" id="1.20.5.1930">
    <property type="match status" value="1"/>
</dbReference>
<dbReference type="InterPro" id="IPR050482">
    <property type="entry name" value="Sensor_HK_TwoCompSys"/>
</dbReference>
<dbReference type="PROSITE" id="PS50109">
    <property type="entry name" value="HIS_KIN"/>
    <property type="match status" value="1"/>
</dbReference>
<protein>
    <recommendedName>
        <fullName evidence="7">Signal transduction histidine-protein kinase/phosphatase DegS</fullName>
        <ecNumber evidence="7">2.7.13.3</ecNumber>
        <ecNumber evidence="7">3.1.3.-</ecNumber>
    </recommendedName>
</protein>
<dbReference type="PANTHER" id="PTHR24421">
    <property type="entry name" value="NITRATE/NITRITE SENSOR PROTEIN NARX-RELATED"/>
    <property type="match status" value="1"/>
</dbReference>
<evidence type="ECO:0000256" key="6">
    <source>
        <dbReference type="ARBA" id="ARBA00023012"/>
    </source>
</evidence>
<dbReference type="Pfam" id="PF02518">
    <property type="entry name" value="HATPase_c"/>
    <property type="match status" value="1"/>
</dbReference>
<evidence type="ECO:0000256" key="4">
    <source>
        <dbReference type="ARBA" id="ARBA00022777"/>
    </source>
</evidence>
<name>A0ABQ1NQQ4_9BACI</name>
<keyword evidence="7" id="KW-0378">Hydrolase</keyword>
<dbReference type="InterPro" id="IPR005467">
    <property type="entry name" value="His_kinase_dom"/>
</dbReference>
<evidence type="ECO:0000256" key="2">
    <source>
        <dbReference type="ARBA" id="ARBA00022679"/>
    </source>
</evidence>
<keyword evidence="7" id="KW-0963">Cytoplasm</keyword>
<keyword evidence="7" id="KW-0904">Protein phosphatase</keyword>
<keyword evidence="5 7" id="KW-0067">ATP-binding</keyword>
<evidence type="ECO:0000256" key="5">
    <source>
        <dbReference type="ARBA" id="ARBA00022840"/>
    </source>
</evidence>
<dbReference type="InterPro" id="IPR011712">
    <property type="entry name" value="Sig_transdc_His_kin_sub3_dim/P"/>
</dbReference>
<reference evidence="11" key="1">
    <citation type="journal article" date="2019" name="Int. J. Syst. Evol. Microbiol.">
        <title>The Global Catalogue of Microorganisms (GCM) 10K type strain sequencing project: providing services to taxonomists for standard genome sequencing and annotation.</title>
        <authorList>
            <consortium name="The Broad Institute Genomics Platform"/>
            <consortium name="The Broad Institute Genome Sequencing Center for Infectious Disease"/>
            <person name="Wu L."/>
            <person name="Ma J."/>
        </authorList>
    </citation>
    <scope>NUCLEOTIDE SEQUENCE [LARGE SCALE GENOMIC DNA]</scope>
    <source>
        <strain evidence="11">CCM 7282</strain>
    </source>
</reference>
<evidence type="ECO:0000259" key="9">
    <source>
        <dbReference type="PROSITE" id="PS50109"/>
    </source>
</evidence>
<dbReference type="SUPFAM" id="SSF55874">
    <property type="entry name" value="ATPase domain of HSP90 chaperone/DNA topoisomerase II/histidine kinase"/>
    <property type="match status" value="1"/>
</dbReference>
<evidence type="ECO:0000313" key="10">
    <source>
        <dbReference type="EMBL" id="GGC83068.1"/>
    </source>
</evidence>